<dbReference type="GO" id="GO:0033619">
    <property type="term" value="P:membrane protein proteolysis"/>
    <property type="evidence" value="ECO:0007669"/>
    <property type="project" value="TreeGrafter"/>
</dbReference>
<feature type="coiled-coil region" evidence="7">
    <location>
        <begin position="24"/>
        <end position="51"/>
    </location>
</feature>
<keyword evidence="3 8" id="KW-0812">Transmembrane</keyword>
<comment type="caution">
    <text evidence="9">The sequence shown here is derived from an EMBL/GenBank/DDBJ whole genome shotgun (WGS) entry which is preliminary data.</text>
</comment>
<gene>
    <name evidence="9" type="ORF">THAOC_13764</name>
</gene>
<evidence type="ECO:0008006" key="11">
    <source>
        <dbReference type="Google" id="ProtNLM"/>
    </source>
</evidence>
<evidence type="ECO:0000256" key="8">
    <source>
        <dbReference type="SAM" id="Phobius"/>
    </source>
</evidence>
<dbReference type="eggNOG" id="KOG2443">
    <property type="taxonomic scope" value="Eukaryota"/>
</dbReference>
<dbReference type="InterPro" id="IPR006639">
    <property type="entry name" value="Preselin/SPP"/>
</dbReference>
<proteinExistence type="inferred from homology"/>
<keyword evidence="4" id="KW-0378">Hydrolase</keyword>
<evidence type="ECO:0000256" key="4">
    <source>
        <dbReference type="ARBA" id="ARBA00022801"/>
    </source>
</evidence>
<accession>K0SK77</accession>
<dbReference type="SMART" id="SM00730">
    <property type="entry name" value="PSN"/>
    <property type="match status" value="1"/>
</dbReference>
<keyword evidence="5 8" id="KW-1133">Transmembrane helix</keyword>
<keyword evidence="10" id="KW-1185">Reference proteome</keyword>
<comment type="subcellular location">
    <subcellularLocation>
        <location evidence="1">Endomembrane system</location>
        <topology evidence="1">Multi-pass membrane protein</topology>
    </subcellularLocation>
</comment>
<organism evidence="9 10">
    <name type="scientific">Thalassiosira oceanica</name>
    <name type="common">Marine diatom</name>
    <dbReference type="NCBI Taxonomy" id="159749"/>
    <lineage>
        <taxon>Eukaryota</taxon>
        <taxon>Sar</taxon>
        <taxon>Stramenopiles</taxon>
        <taxon>Ochrophyta</taxon>
        <taxon>Bacillariophyta</taxon>
        <taxon>Coscinodiscophyceae</taxon>
        <taxon>Thalassiosirophycidae</taxon>
        <taxon>Thalassiosirales</taxon>
        <taxon>Thalassiosiraceae</taxon>
        <taxon>Thalassiosira</taxon>
    </lineage>
</organism>
<keyword evidence="7" id="KW-0175">Coiled coil</keyword>
<dbReference type="AlphaFoldDB" id="K0SK77"/>
<dbReference type="GO" id="GO:0006465">
    <property type="term" value="P:signal peptide processing"/>
    <property type="evidence" value="ECO:0007669"/>
    <property type="project" value="TreeGrafter"/>
</dbReference>
<dbReference type="OrthoDB" id="29661at2759"/>
<feature type="transmembrane region" description="Helical" evidence="8">
    <location>
        <begin position="253"/>
        <end position="276"/>
    </location>
</feature>
<dbReference type="OMA" id="PKWLLQD"/>
<sequence length="395" mass="43036">MPGLSMQSDDAKGDDFFSSLFRTIQQPRTQVETEEERLRRLRRERLAKIEAGEVRRANRVSEDKFAYALIFALQFMPLLGNGRLESLVYFYGVAVTTVYLGGRQETIEQAERVSKDNALFAPVFASASIGGLYLLLKNGIDITALYAVVVTLFGAISISDIGVPVLRNLIPGVDFANEEVPLPKAIVQKFKLDEADALPLDGLITLGLGLLCTAVYWSPLVMEQKFIASNILAWSLGMASLGAISLGSFQTGAILLGGLFFYDAFWVFGSDVMMTVATKVEAPVKFIFPADTVRDYNFSVLGLGDLVIPGLFVRLMAKADEALNPENFSYFNTAVLAYAFGLGACFTANAIFQNGQPALIYLDPSLVGSALACASANGQVAQLWDFQEEMDGEQE</sequence>
<feature type="transmembrane region" description="Helical" evidence="8">
    <location>
        <begin position="329"/>
        <end position="352"/>
    </location>
</feature>
<reference evidence="9 10" key="1">
    <citation type="journal article" date="2012" name="Genome Biol.">
        <title>Genome and low-iron response of an oceanic diatom adapted to chronic iron limitation.</title>
        <authorList>
            <person name="Lommer M."/>
            <person name="Specht M."/>
            <person name="Roy A.S."/>
            <person name="Kraemer L."/>
            <person name="Andreson R."/>
            <person name="Gutowska M.A."/>
            <person name="Wolf J."/>
            <person name="Bergner S.V."/>
            <person name="Schilhabel M.B."/>
            <person name="Klostermeier U.C."/>
            <person name="Beiko R.G."/>
            <person name="Rosenstiel P."/>
            <person name="Hippler M."/>
            <person name="Laroche J."/>
        </authorList>
    </citation>
    <scope>NUCLEOTIDE SEQUENCE [LARGE SCALE GENOMIC DNA]</scope>
    <source>
        <strain evidence="9 10">CCMP1005</strain>
    </source>
</reference>
<feature type="transmembrane region" description="Helical" evidence="8">
    <location>
        <begin position="142"/>
        <end position="163"/>
    </location>
</feature>
<dbReference type="GO" id="GO:0098554">
    <property type="term" value="C:cytoplasmic side of endoplasmic reticulum membrane"/>
    <property type="evidence" value="ECO:0007669"/>
    <property type="project" value="TreeGrafter"/>
</dbReference>
<feature type="transmembrane region" description="Helical" evidence="8">
    <location>
        <begin position="198"/>
        <end position="220"/>
    </location>
</feature>
<dbReference type="Pfam" id="PF04258">
    <property type="entry name" value="Peptidase_A22B"/>
    <property type="match status" value="1"/>
</dbReference>
<dbReference type="EMBL" id="AGNL01015897">
    <property type="protein sequence ID" value="EJK65379.1"/>
    <property type="molecule type" value="Genomic_DNA"/>
</dbReference>
<keyword evidence="6 8" id="KW-0472">Membrane</keyword>
<dbReference type="Proteomes" id="UP000266841">
    <property type="component" value="Unassembled WGS sequence"/>
</dbReference>
<feature type="transmembrane region" description="Helical" evidence="8">
    <location>
        <begin position="296"/>
        <end position="317"/>
    </location>
</feature>
<evidence type="ECO:0000313" key="10">
    <source>
        <dbReference type="Proteomes" id="UP000266841"/>
    </source>
</evidence>
<feature type="transmembrane region" description="Helical" evidence="8">
    <location>
        <begin position="226"/>
        <end position="246"/>
    </location>
</feature>
<protein>
    <recommendedName>
        <fullName evidence="11">Minor histocompatibility antigen H13</fullName>
    </recommendedName>
</protein>
<comment type="similarity">
    <text evidence="2">Belongs to the peptidase A22B family.</text>
</comment>
<dbReference type="PANTHER" id="PTHR12174:SF73">
    <property type="entry name" value="SIGNAL PEPTIDE PEPTIDASE DOMAIN CONTAINING PROTEIN"/>
    <property type="match status" value="1"/>
</dbReference>
<name>K0SK77_THAOC</name>
<dbReference type="GO" id="GO:0042500">
    <property type="term" value="F:aspartic endopeptidase activity, intramembrane cleaving"/>
    <property type="evidence" value="ECO:0007669"/>
    <property type="project" value="InterPro"/>
</dbReference>
<dbReference type="InterPro" id="IPR007369">
    <property type="entry name" value="Peptidase_A22B_SPP"/>
</dbReference>
<evidence type="ECO:0000256" key="3">
    <source>
        <dbReference type="ARBA" id="ARBA00022692"/>
    </source>
</evidence>
<dbReference type="PANTHER" id="PTHR12174">
    <property type="entry name" value="SIGNAL PEPTIDE PEPTIDASE"/>
    <property type="match status" value="1"/>
</dbReference>
<evidence type="ECO:0000256" key="6">
    <source>
        <dbReference type="ARBA" id="ARBA00023136"/>
    </source>
</evidence>
<feature type="transmembrane region" description="Helical" evidence="8">
    <location>
        <begin position="65"/>
        <end position="82"/>
    </location>
</feature>
<feature type="transmembrane region" description="Helical" evidence="8">
    <location>
        <begin position="118"/>
        <end position="136"/>
    </location>
</feature>
<evidence type="ECO:0000313" key="9">
    <source>
        <dbReference type="EMBL" id="EJK65379.1"/>
    </source>
</evidence>
<evidence type="ECO:0000256" key="2">
    <source>
        <dbReference type="ARBA" id="ARBA00006859"/>
    </source>
</evidence>
<evidence type="ECO:0000256" key="1">
    <source>
        <dbReference type="ARBA" id="ARBA00004127"/>
    </source>
</evidence>
<dbReference type="GO" id="GO:0098553">
    <property type="term" value="C:lumenal side of endoplasmic reticulum membrane"/>
    <property type="evidence" value="ECO:0007669"/>
    <property type="project" value="TreeGrafter"/>
</dbReference>
<evidence type="ECO:0000256" key="5">
    <source>
        <dbReference type="ARBA" id="ARBA00022989"/>
    </source>
</evidence>
<evidence type="ECO:0000256" key="7">
    <source>
        <dbReference type="SAM" id="Coils"/>
    </source>
</evidence>